<dbReference type="EMBL" id="JBCITK010000001">
    <property type="protein sequence ID" value="MEN0642598.1"/>
    <property type="molecule type" value="Genomic_DNA"/>
</dbReference>
<organism evidence="5 6">
    <name type="scientific">Alkalicoccobacillus gibsonii</name>
    <dbReference type="NCBI Taxonomy" id="79881"/>
    <lineage>
        <taxon>Bacteria</taxon>
        <taxon>Bacillati</taxon>
        <taxon>Bacillota</taxon>
        <taxon>Bacilli</taxon>
        <taxon>Bacillales</taxon>
        <taxon>Bacillaceae</taxon>
        <taxon>Alkalicoccobacillus</taxon>
    </lineage>
</organism>
<dbReference type="PANTHER" id="PTHR11575:SF24">
    <property type="entry name" value="5'-NUCLEOTIDASE"/>
    <property type="match status" value="1"/>
</dbReference>
<dbReference type="InterPro" id="IPR036907">
    <property type="entry name" value="5'-Nucleotdase_C_sf"/>
</dbReference>
<dbReference type="CDD" id="cd00118">
    <property type="entry name" value="LysM"/>
    <property type="match status" value="1"/>
</dbReference>
<evidence type="ECO:0000256" key="3">
    <source>
        <dbReference type="SAM" id="MobiDB-lite"/>
    </source>
</evidence>
<dbReference type="InterPro" id="IPR036779">
    <property type="entry name" value="LysM_dom_sf"/>
</dbReference>
<keyword evidence="2" id="KW-0378">Hydrolase</keyword>
<dbReference type="Gene3D" id="3.90.780.10">
    <property type="entry name" value="5'-Nucleotidase, C-terminal domain"/>
    <property type="match status" value="1"/>
</dbReference>
<dbReference type="Gene3D" id="3.60.21.10">
    <property type="match status" value="1"/>
</dbReference>
<feature type="chain" id="PRO_5045013947" evidence="2">
    <location>
        <begin position="27"/>
        <end position="572"/>
    </location>
</feature>
<dbReference type="InterPro" id="IPR004843">
    <property type="entry name" value="Calcineurin-like_PHP"/>
</dbReference>
<proteinExistence type="inferred from homology"/>
<dbReference type="SUPFAM" id="SSF54106">
    <property type="entry name" value="LysM domain"/>
    <property type="match status" value="1"/>
</dbReference>
<evidence type="ECO:0000256" key="1">
    <source>
        <dbReference type="ARBA" id="ARBA00022729"/>
    </source>
</evidence>
<dbReference type="Pfam" id="PF01476">
    <property type="entry name" value="LysM"/>
    <property type="match status" value="1"/>
</dbReference>
<comment type="similarity">
    <text evidence="2">Belongs to the 5'-nucleotidase family.</text>
</comment>
<dbReference type="SMART" id="SM00257">
    <property type="entry name" value="LysM"/>
    <property type="match status" value="1"/>
</dbReference>
<evidence type="ECO:0000259" key="4">
    <source>
        <dbReference type="PROSITE" id="PS51782"/>
    </source>
</evidence>
<dbReference type="SUPFAM" id="SSF55816">
    <property type="entry name" value="5'-nucleotidase (syn. UDP-sugar hydrolase), C-terminal domain"/>
    <property type="match status" value="1"/>
</dbReference>
<dbReference type="SUPFAM" id="SSF56300">
    <property type="entry name" value="Metallo-dependent phosphatases"/>
    <property type="match status" value="1"/>
</dbReference>
<name>A0ABU9VFH5_9BACI</name>
<dbReference type="InterPro" id="IPR018392">
    <property type="entry name" value="LysM"/>
</dbReference>
<sequence>MNRMKLLRYVSVTGILFVVLSAEAKAEETTIQILHTNDVHGRAFEGDFDGMGYAKLAALIDETRSEHSFLLDAGDTFHGTTFASLEEGETIAQSLNLLGYDALVPGNHDFNYGLERLQELEGKLDFPIIGANLLNDQKKTFFDPYLIKEVNGTKIGIFGLSTPETEYKTHPNNVRDVTFEDPSITASRMVEQLEEEGADLIIALAHLGIDKSSEFTSEKVAEDVPGIDVIIDGHSHSELQIGMEAGNETLIASAGEYVQNLGVVELVVEDGELIDRTARLINQTEVEEIEPNQEMQSLLEELEEAQQEILAEPVGETKVELNGEREQVRVEETNLGNFIADVLRESTDADIALTNGGGIRASVAAGTITKGDLVEVSPFGNYGVTKDVTGEQLLEILEIGVKEYPEPSGGFPQISGFSFYIDEAEEPGTRVHSVTVDGEPLDLTKTYSLATNDFLASGGDEYELLADLPVTNEYNALDELLISYLREAGEVSPKVEDRIQFGEDKKEGSNHSAQTESDSSLYVIQPGDTLFEIGLRENVTWTTLIEWNPIIKDEDLIYAGGTIKLSEGIGHK</sequence>
<keyword evidence="2" id="KW-0547">Nucleotide-binding</keyword>
<keyword evidence="1 2" id="KW-0732">Signal</keyword>
<feature type="signal peptide" evidence="2">
    <location>
        <begin position="1"/>
        <end position="26"/>
    </location>
</feature>
<dbReference type="Pfam" id="PF00149">
    <property type="entry name" value="Metallophos"/>
    <property type="match status" value="1"/>
</dbReference>
<protein>
    <submittedName>
        <fullName evidence="5">5'-nucleotidase C-terminal domain-containing protein</fullName>
    </submittedName>
</protein>
<dbReference type="Gene3D" id="3.10.350.10">
    <property type="entry name" value="LysM domain"/>
    <property type="match status" value="1"/>
</dbReference>
<dbReference type="Proteomes" id="UP001418796">
    <property type="component" value="Unassembled WGS sequence"/>
</dbReference>
<dbReference type="Pfam" id="PF02872">
    <property type="entry name" value="5_nucleotid_C"/>
    <property type="match status" value="1"/>
</dbReference>
<feature type="domain" description="LysM" evidence="4">
    <location>
        <begin position="520"/>
        <end position="565"/>
    </location>
</feature>
<keyword evidence="6" id="KW-1185">Reference proteome</keyword>
<evidence type="ECO:0000313" key="6">
    <source>
        <dbReference type="Proteomes" id="UP001418796"/>
    </source>
</evidence>
<accession>A0ABU9VFH5</accession>
<dbReference type="PANTHER" id="PTHR11575">
    <property type="entry name" value="5'-NUCLEOTIDASE-RELATED"/>
    <property type="match status" value="1"/>
</dbReference>
<dbReference type="PRINTS" id="PR01607">
    <property type="entry name" value="APYRASEFAMLY"/>
</dbReference>
<evidence type="ECO:0000313" key="5">
    <source>
        <dbReference type="EMBL" id="MEN0642598.1"/>
    </source>
</evidence>
<reference evidence="5 6" key="1">
    <citation type="submission" date="2024-03" db="EMBL/GenBank/DDBJ databases">
        <title>Bacilli Hybrid Assemblies.</title>
        <authorList>
            <person name="Kovac J."/>
        </authorList>
    </citation>
    <scope>NUCLEOTIDE SEQUENCE [LARGE SCALE GENOMIC DNA]</scope>
    <source>
        <strain evidence="5 6">FSL R7-0666</strain>
    </source>
</reference>
<feature type="compositionally biased region" description="Polar residues" evidence="3">
    <location>
        <begin position="510"/>
        <end position="519"/>
    </location>
</feature>
<dbReference type="InterPro" id="IPR008334">
    <property type="entry name" value="5'-Nucleotdase_C"/>
</dbReference>
<dbReference type="InterPro" id="IPR006179">
    <property type="entry name" value="5_nucleotidase/apyrase"/>
</dbReference>
<dbReference type="InterPro" id="IPR029052">
    <property type="entry name" value="Metallo-depent_PP-like"/>
</dbReference>
<evidence type="ECO:0000256" key="2">
    <source>
        <dbReference type="RuleBase" id="RU362119"/>
    </source>
</evidence>
<dbReference type="PROSITE" id="PS51782">
    <property type="entry name" value="LYSM"/>
    <property type="match status" value="1"/>
</dbReference>
<feature type="compositionally biased region" description="Basic and acidic residues" evidence="3">
    <location>
        <begin position="500"/>
        <end position="509"/>
    </location>
</feature>
<comment type="caution">
    <text evidence="5">The sequence shown here is derived from an EMBL/GenBank/DDBJ whole genome shotgun (WGS) entry which is preliminary data.</text>
</comment>
<dbReference type="RefSeq" id="WP_343129700.1">
    <property type="nucleotide sequence ID" value="NZ_JBCITK010000001.1"/>
</dbReference>
<gene>
    <name evidence="5" type="ORF">MKY91_05430</name>
</gene>
<feature type="region of interest" description="Disordered" evidence="3">
    <location>
        <begin position="500"/>
        <end position="519"/>
    </location>
</feature>